<evidence type="ECO:0000313" key="2">
    <source>
        <dbReference type="Proteomes" id="UP000005309"/>
    </source>
</evidence>
<sequence length="59" mass="6921">MIIHSYSECLIPSLLQKILQEEWEDSKFLSELCADCVRRAFMGDGGMYYCPLYLREVIL</sequence>
<dbReference type="Proteomes" id="UP000005309">
    <property type="component" value="Unassembled WGS sequence"/>
</dbReference>
<gene>
    <name evidence="1" type="ORF">HMPREF0908_1495</name>
</gene>
<evidence type="ECO:0000313" key="1">
    <source>
        <dbReference type="EMBL" id="EEQ48158.1"/>
    </source>
</evidence>
<keyword evidence="2" id="KW-1185">Reference proteome</keyword>
<dbReference type="EMBL" id="ACLA01000021">
    <property type="protein sequence ID" value="EEQ48158.1"/>
    <property type="molecule type" value="Genomic_DNA"/>
</dbReference>
<accession>C4V4R1</accession>
<dbReference type="STRING" id="638302.HMPREF0908_1495"/>
<dbReference type="HOGENOM" id="CLU_2958141_0_0_9"/>
<dbReference type="AlphaFoldDB" id="C4V4R1"/>
<comment type="caution">
    <text evidence="1">The sequence shown here is derived from an EMBL/GenBank/DDBJ whole genome shotgun (WGS) entry which is preliminary data.</text>
</comment>
<protein>
    <submittedName>
        <fullName evidence="1">Uncharacterized protein</fullName>
    </submittedName>
</protein>
<organism evidence="1 2">
    <name type="scientific">Selenomonas flueggei ATCC 43531</name>
    <dbReference type="NCBI Taxonomy" id="638302"/>
    <lineage>
        <taxon>Bacteria</taxon>
        <taxon>Bacillati</taxon>
        <taxon>Bacillota</taxon>
        <taxon>Negativicutes</taxon>
        <taxon>Selenomonadales</taxon>
        <taxon>Selenomonadaceae</taxon>
        <taxon>Selenomonas</taxon>
    </lineage>
</organism>
<reference evidence="1 2" key="1">
    <citation type="submission" date="2009-04" db="EMBL/GenBank/DDBJ databases">
        <authorList>
            <person name="Qin X."/>
            <person name="Bachman B."/>
            <person name="Battles P."/>
            <person name="Bell A."/>
            <person name="Bess C."/>
            <person name="Bickham C."/>
            <person name="Chaboub L."/>
            <person name="Chen D."/>
            <person name="Coyle M."/>
            <person name="Deiros D.R."/>
            <person name="Dinh H."/>
            <person name="Forbes L."/>
            <person name="Fowler G."/>
            <person name="Francisco L."/>
            <person name="Fu Q."/>
            <person name="Gubbala S."/>
            <person name="Hale W."/>
            <person name="Han Y."/>
            <person name="Hemphill L."/>
            <person name="Highlander S.K."/>
            <person name="Hirani K."/>
            <person name="Hogues M."/>
            <person name="Jackson L."/>
            <person name="Jakkamsetti A."/>
            <person name="Javaid M."/>
            <person name="Jiang H."/>
            <person name="Korchina V."/>
            <person name="Kovar C."/>
            <person name="Lara F."/>
            <person name="Lee S."/>
            <person name="Mata R."/>
            <person name="Mathew T."/>
            <person name="Moen C."/>
            <person name="Morales K."/>
            <person name="Munidasa M."/>
            <person name="Nazareth L."/>
            <person name="Ngo R."/>
            <person name="Nguyen L."/>
            <person name="Okwuonu G."/>
            <person name="Ongeri F."/>
            <person name="Patil S."/>
            <person name="Petrosino J."/>
            <person name="Pham C."/>
            <person name="Pham P."/>
            <person name="Pu L.-L."/>
            <person name="Puazo M."/>
            <person name="Raj R."/>
            <person name="Reid J."/>
            <person name="Rouhana J."/>
            <person name="Saada N."/>
            <person name="Shang Y."/>
            <person name="Simmons D."/>
            <person name="Thornton R."/>
            <person name="Warren J."/>
            <person name="Weissenberger G."/>
            <person name="Zhang J."/>
            <person name="Zhang L."/>
            <person name="Zhou C."/>
            <person name="Zhu D."/>
            <person name="Muzny D."/>
            <person name="Worley K."/>
            <person name="Gibbs R."/>
        </authorList>
    </citation>
    <scope>NUCLEOTIDE SEQUENCE [LARGE SCALE GENOMIC DNA]</scope>
    <source>
        <strain evidence="1 2">ATCC 43531</strain>
    </source>
</reference>
<proteinExistence type="predicted"/>
<name>C4V4R1_9FIRM</name>